<keyword evidence="15" id="KW-1185">Reference proteome</keyword>
<dbReference type="PATRIC" id="fig|1449976.3.peg.5909"/>
<dbReference type="InterPro" id="IPR013786">
    <property type="entry name" value="AcylCoA_DH/ox_N"/>
</dbReference>
<evidence type="ECO:0000256" key="6">
    <source>
        <dbReference type="ARBA" id="ARBA00023002"/>
    </source>
</evidence>
<keyword evidence="5 10" id="KW-0274">FAD</keyword>
<dbReference type="EMBL" id="CP007155">
    <property type="protein sequence ID" value="AHH99246.1"/>
    <property type="molecule type" value="Genomic_DNA"/>
</dbReference>
<evidence type="ECO:0000256" key="9">
    <source>
        <dbReference type="ARBA" id="ARBA00042660"/>
    </source>
</evidence>
<dbReference type="RefSeq" id="WP_025359174.1">
    <property type="nucleotide sequence ID" value="NZ_CP007155.1"/>
</dbReference>
<dbReference type="Gene3D" id="1.10.540.10">
    <property type="entry name" value="Acyl-CoA dehydrogenase/oxidase, N-terminal domain"/>
    <property type="match status" value="1"/>
</dbReference>
<comment type="similarity">
    <text evidence="3 10">Belongs to the acyl-CoA dehydrogenase family.</text>
</comment>
<evidence type="ECO:0000256" key="1">
    <source>
        <dbReference type="ARBA" id="ARBA00001974"/>
    </source>
</evidence>
<evidence type="ECO:0000259" key="13">
    <source>
        <dbReference type="Pfam" id="PF02771"/>
    </source>
</evidence>
<reference evidence="14 15" key="1">
    <citation type="journal article" date="2014" name="BMC Genomics">
        <title>Complete genome sequence of producer of the glycopeptide antibiotic Aculeximycin Kutzneria albida DSM 43870T, a representative of minor genus of Pseudonocardiaceae.</title>
        <authorList>
            <person name="Rebets Y."/>
            <person name="Tokovenko B."/>
            <person name="Lushchyk I."/>
            <person name="Ruckert C."/>
            <person name="Zaburannyi N."/>
            <person name="Bechthold A."/>
            <person name="Kalinowski J."/>
            <person name="Luzhetskyy A."/>
        </authorList>
    </citation>
    <scope>NUCLEOTIDE SEQUENCE [LARGE SCALE GENOMIC DNA]</scope>
    <source>
        <strain evidence="14">DSM 43870</strain>
    </source>
</reference>
<keyword evidence="4 10" id="KW-0285">Flavoprotein</keyword>
<dbReference type="KEGG" id="kal:KALB_5885"/>
<feature type="domain" description="Acyl-CoA oxidase/dehydrogenase middle" evidence="12">
    <location>
        <begin position="118"/>
        <end position="215"/>
    </location>
</feature>
<dbReference type="AlphaFoldDB" id="W5WF92"/>
<dbReference type="GO" id="GO:0033539">
    <property type="term" value="P:fatty acid beta-oxidation using acyl-CoA dehydrogenase"/>
    <property type="evidence" value="ECO:0007669"/>
    <property type="project" value="TreeGrafter"/>
</dbReference>
<comment type="function">
    <text evidence="7">Catalyzes the dehydrogenation at the alpha-beta position of ACP-bound acyl chains. This results in the introduction of a double bond in the lipidic chain, which is further transferred to the epsilon-amino group of lysine residue in the mycobactin core by MbtK.</text>
</comment>
<sequence>MSEDLGLPELRELAKSFWAKEVTPHQPRWRSAHQVDRELWTTAGGAGLLCVGVPEPYGGGGGAFAHEVVLAEEQARAGDTSWGRTAHDIVARYLLLHGTERQKTRWLPRMAAGELVGALAITEPDAGSDVQAITTRARRVAGGYLLHGAKTFVTNGIHSGLVLVLAKVADPERRTPPLSLFVLETAGLPGLHRGPALEKIGLHGQDTAELFLDGVELTAEHLLGEVEGRGLAQLLPLISRERLLIAVTSVAVMETALAETVRYCKQRRAFSRPLMRFQNTQFVLAGAAAQVAASRALLDSTVAAELVRGASMAEVALAKLWCTERLGEVLDSCLQLFGGYGYMSEYPVARAWADARVARIFGGTNEIMREIVAASLGE</sequence>
<dbReference type="InterPro" id="IPR050741">
    <property type="entry name" value="Acyl-CoA_dehydrogenase"/>
</dbReference>
<dbReference type="SUPFAM" id="SSF56645">
    <property type="entry name" value="Acyl-CoA dehydrogenase NM domain-like"/>
    <property type="match status" value="1"/>
</dbReference>
<evidence type="ECO:0000256" key="4">
    <source>
        <dbReference type="ARBA" id="ARBA00022630"/>
    </source>
</evidence>
<evidence type="ECO:0000256" key="5">
    <source>
        <dbReference type="ARBA" id="ARBA00022827"/>
    </source>
</evidence>
<dbReference type="Pfam" id="PF02771">
    <property type="entry name" value="Acyl-CoA_dh_N"/>
    <property type="match status" value="1"/>
</dbReference>
<feature type="domain" description="Acyl-CoA dehydrogenase/oxidase C-terminal" evidence="11">
    <location>
        <begin position="228"/>
        <end position="376"/>
    </location>
</feature>
<dbReference type="OrthoDB" id="8876745at2"/>
<dbReference type="PANTHER" id="PTHR48083">
    <property type="entry name" value="MEDIUM-CHAIN SPECIFIC ACYL-COA DEHYDROGENASE, MITOCHONDRIAL-RELATED"/>
    <property type="match status" value="1"/>
</dbReference>
<comment type="cofactor">
    <cofactor evidence="1 10">
        <name>FAD</name>
        <dbReference type="ChEBI" id="CHEBI:57692"/>
    </cofactor>
</comment>
<dbReference type="HOGENOM" id="CLU_018204_0_3_11"/>
<dbReference type="GO" id="GO:0003995">
    <property type="term" value="F:acyl-CoA dehydrogenase activity"/>
    <property type="evidence" value="ECO:0007669"/>
    <property type="project" value="InterPro"/>
</dbReference>
<name>W5WF92_9PSEU</name>
<evidence type="ECO:0000313" key="15">
    <source>
        <dbReference type="Proteomes" id="UP000019225"/>
    </source>
</evidence>
<accession>W5WF92</accession>
<evidence type="ECO:0000256" key="10">
    <source>
        <dbReference type="RuleBase" id="RU362125"/>
    </source>
</evidence>
<dbReference type="InterPro" id="IPR006089">
    <property type="entry name" value="Acyl-CoA_DH_CS"/>
</dbReference>
<dbReference type="InterPro" id="IPR037069">
    <property type="entry name" value="AcylCoA_DH/ox_N_sf"/>
</dbReference>
<evidence type="ECO:0000256" key="3">
    <source>
        <dbReference type="ARBA" id="ARBA00009347"/>
    </source>
</evidence>
<dbReference type="Gene3D" id="1.20.140.10">
    <property type="entry name" value="Butyryl-CoA Dehydrogenase, subunit A, domain 3"/>
    <property type="match status" value="1"/>
</dbReference>
<dbReference type="GO" id="GO:0050660">
    <property type="term" value="F:flavin adenine dinucleotide binding"/>
    <property type="evidence" value="ECO:0007669"/>
    <property type="project" value="InterPro"/>
</dbReference>
<protein>
    <recommendedName>
        <fullName evidence="8">Acyl-[acyl-carrier-protein] dehydrogenase MbtN</fullName>
    </recommendedName>
    <alternativeName>
        <fullName evidence="9">Mycobactin synthase protein N</fullName>
    </alternativeName>
</protein>
<evidence type="ECO:0000259" key="11">
    <source>
        <dbReference type="Pfam" id="PF00441"/>
    </source>
</evidence>
<dbReference type="PROSITE" id="PS00072">
    <property type="entry name" value="ACYL_COA_DH_1"/>
    <property type="match status" value="1"/>
</dbReference>
<dbReference type="PROSITE" id="PS00073">
    <property type="entry name" value="ACYL_COA_DH_2"/>
    <property type="match status" value="1"/>
</dbReference>
<dbReference type="InterPro" id="IPR009100">
    <property type="entry name" value="AcylCoA_DH/oxidase_NM_dom_sf"/>
</dbReference>
<evidence type="ECO:0000256" key="7">
    <source>
        <dbReference type="ARBA" id="ARBA00037085"/>
    </source>
</evidence>
<evidence type="ECO:0000259" key="12">
    <source>
        <dbReference type="Pfam" id="PF02770"/>
    </source>
</evidence>
<evidence type="ECO:0000256" key="2">
    <source>
        <dbReference type="ARBA" id="ARBA00005102"/>
    </source>
</evidence>
<dbReference type="STRING" id="1449976.KALB_5885"/>
<dbReference type="InterPro" id="IPR009075">
    <property type="entry name" value="AcylCo_DH/oxidase_C"/>
</dbReference>
<comment type="pathway">
    <text evidence="2">Siderophore biosynthesis; mycobactin biosynthesis.</text>
</comment>
<organism evidence="14 15">
    <name type="scientific">Kutzneria albida DSM 43870</name>
    <dbReference type="NCBI Taxonomy" id="1449976"/>
    <lineage>
        <taxon>Bacteria</taxon>
        <taxon>Bacillati</taxon>
        <taxon>Actinomycetota</taxon>
        <taxon>Actinomycetes</taxon>
        <taxon>Pseudonocardiales</taxon>
        <taxon>Pseudonocardiaceae</taxon>
        <taxon>Kutzneria</taxon>
    </lineage>
</organism>
<proteinExistence type="inferred from homology"/>
<keyword evidence="6 10" id="KW-0560">Oxidoreductase</keyword>
<dbReference type="Gene3D" id="2.40.110.10">
    <property type="entry name" value="Butyryl-CoA Dehydrogenase, subunit A, domain 2"/>
    <property type="match status" value="1"/>
</dbReference>
<dbReference type="PIRSF" id="PIRSF016578">
    <property type="entry name" value="HsaA"/>
    <property type="match status" value="1"/>
</dbReference>
<gene>
    <name evidence="14" type="ORF">KALB_5885</name>
</gene>
<dbReference type="eggNOG" id="COG1960">
    <property type="taxonomic scope" value="Bacteria"/>
</dbReference>
<dbReference type="GO" id="GO:0005737">
    <property type="term" value="C:cytoplasm"/>
    <property type="evidence" value="ECO:0007669"/>
    <property type="project" value="TreeGrafter"/>
</dbReference>
<feature type="domain" description="Acyl-CoA dehydrogenase/oxidase N-terminal" evidence="13">
    <location>
        <begin position="9"/>
        <end position="114"/>
    </location>
</feature>
<dbReference type="SUPFAM" id="SSF47203">
    <property type="entry name" value="Acyl-CoA dehydrogenase C-terminal domain-like"/>
    <property type="match status" value="1"/>
</dbReference>
<dbReference type="Pfam" id="PF02770">
    <property type="entry name" value="Acyl-CoA_dh_M"/>
    <property type="match status" value="1"/>
</dbReference>
<dbReference type="PANTHER" id="PTHR48083:SF20">
    <property type="entry name" value="LONG-CHAIN SPECIFIC ACYL-COA DEHYDROGENASE, MITOCHONDRIAL"/>
    <property type="match status" value="1"/>
</dbReference>
<dbReference type="FunFam" id="1.20.140.10:FF:000001">
    <property type="entry name" value="Acyl-CoA dehydrogenase"/>
    <property type="match status" value="1"/>
</dbReference>
<evidence type="ECO:0000313" key="14">
    <source>
        <dbReference type="EMBL" id="AHH99246.1"/>
    </source>
</evidence>
<evidence type="ECO:0000256" key="8">
    <source>
        <dbReference type="ARBA" id="ARBA00040394"/>
    </source>
</evidence>
<dbReference type="InterPro" id="IPR036250">
    <property type="entry name" value="AcylCo_DH-like_C"/>
</dbReference>
<dbReference type="InterPro" id="IPR006091">
    <property type="entry name" value="Acyl-CoA_Oxase/DH_mid-dom"/>
</dbReference>
<dbReference type="Proteomes" id="UP000019225">
    <property type="component" value="Chromosome"/>
</dbReference>
<dbReference type="InterPro" id="IPR046373">
    <property type="entry name" value="Acyl-CoA_Oxase/DH_mid-dom_sf"/>
</dbReference>
<dbReference type="Pfam" id="PF00441">
    <property type="entry name" value="Acyl-CoA_dh_1"/>
    <property type="match status" value="1"/>
</dbReference>